<feature type="transmembrane region" description="Helical" evidence="1">
    <location>
        <begin position="51"/>
        <end position="71"/>
    </location>
</feature>
<evidence type="ECO:0000313" key="2">
    <source>
        <dbReference type="EMBL" id="JAP14590.1"/>
    </source>
</evidence>
<sequence length="77" mass="9305">QSYIFSPNRYKKSNYWSIISSILLLCKNTLSKHWFFHSRYVTLFPSKHATIFFQPCGPQMGIVFHICFIFLEPLWLW</sequence>
<keyword evidence="1" id="KW-1133">Transmembrane helix</keyword>
<feature type="transmembrane region" description="Helical" evidence="1">
    <location>
        <begin position="13"/>
        <end position="30"/>
    </location>
</feature>
<dbReference type="EMBL" id="GEDG01026358">
    <property type="protein sequence ID" value="JAP14590.1"/>
    <property type="molecule type" value="Transcribed_RNA"/>
</dbReference>
<evidence type="ECO:0000256" key="1">
    <source>
        <dbReference type="SAM" id="Phobius"/>
    </source>
</evidence>
<accession>A0A0V0H2F2</accession>
<organism evidence="2">
    <name type="scientific">Solanum chacoense</name>
    <name type="common">Chaco potato</name>
    <dbReference type="NCBI Taxonomy" id="4108"/>
    <lineage>
        <taxon>Eukaryota</taxon>
        <taxon>Viridiplantae</taxon>
        <taxon>Streptophyta</taxon>
        <taxon>Embryophyta</taxon>
        <taxon>Tracheophyta</taxon>
        <taxon>Spermatophyta</taxon>
        <taxon>Magnoliopsida</taxon>
        <taxon>eudicotyledons</taxon>
        <taxon>Gunneridae</taxon>
        <taxon>Pentapetalae</taxon>
        <taxon>asterids</taxon>
        <taxon>lamiids</taxon>
        <taxon>Solanales</taxon>
        <taxon>Solanaceae</taxon>
        <taxon>Solanoideae</taxon>
        <taxon>Solaneae</taxon>
        <taxon>Solanum</taxon>
    </lineage>
</organism>
<dbReference type="AlphaFoldDB" id="A0A0V0H2F2"/>
<name>A0A0V0H2F2_SOLCH</name>
<protein>
    <submittedName>
        <fullName evidence="2">Putative ovule protein</fullName>
    </submittedName>
</protein>
<keyword evidence="1" id="KW-0472">Membrane</keyword>
<reference evidence="2" key="1">
    <citation type="submission" date="2015-12" db="EMBL/GenBank/DDBJ databases">
        <title>Gene expression during late stages of embryo sac development: a critical building block for successful pollen-pistil interactions.</title>
        <authorList>
            <person name="Liu Y."/>
            <person name="Joly V."/>
            <person name="Sabar M."/>
            <person name="Matton D.P."/>
        </authorList>
    </citation>
    <scope>NUCLEOTIDE SEQUENCE</scope>
</reference>
<proteinExistence type="predicted"/>
<feature type="non-terminal residue" evidence="2">
    <location>
        <position position="1"/>
    </location>
</feature>
<keyword evidence="1" id="KW-0812">Transmembrane</keyword>